<proteinExistence type="predicted"/>
<dbReference type="Proteomes" id="UP001317705">
    <property type="component" value="Chromosome"/>
</dbReference>
<feature type="compositionally biased region" description="Basic and acidic residues" evidence="1">
    <location>
        <begin position="27"/>
        <end position="37"/>
    </location>
</feature>
<evidence type="ECO:0000313" key="3">
    <source>
        <dbReference type="Proteomes" id="UP001317705"/>
    </source>
</evidence>
<protein>
    <submittedName>
        <fullName evidence="2">Uncharacterized protein</fullName>
    </submittedName>
</protein>
<evidence type="ECO:0000256" key="1">
    <source>
        <dbReference type="SAM" id="MobiDB-lite"/>
    </source>
</evidence>
<sequence length="62" mass="6781">MSSAAHLLTENQHGLVMMSRVTQADGYAERETSKEMLGKIAPRKRRLTGTTIPSALPKPCGR</sequence>
<dbReference type="EMBL" id="AP027151">
    <property type="protein sequence ID" value="BDV41622.1"/>
    <property type="molecule type" value="Genomic_DNA"/>
</dbReference>
<name>A0ABN6VTX1_9BACT</name>
<reference evidence="2 3" key="1">
    <citation type="submission" date="2022-12" db="EMBL/GenBank/DDBJ databases">
        <title>Polyphasic characterization of Geotalea uranireducens NIT-SL11 newly isolated from a complex of sewage sludge and microbially reduced graphene oxide.</title>
        <authorList>
            <person name="Xie L."/>
            <person name="Yoshida N."/>
            <person name="Meng L."/>
        </authorList>
    </citation>
    <scope>NUCLEOTIDE SEQUENCE [LARGE SCALE GENOMIC DNA]</scope>
    <source>
        <strain evidence="2 3">NIT-SL11</strain>
    </source>
</reference>
<gene>
    <name evidence="2" type="ORF">GURASL_05450</name>
</gene>
<evidence type="ECO:0000313" key="2">
    <source>
        <dbReference type="EMBL" id="BDV41622.1"/>
    </source>
</evidence>
<keyword evidence="3" id="KW-1185">Reference proteome</keyword>
<organism evidence="2 3">
    <name type="scientific">Geotalea uraniireducens</name>
    <dbReference type="NCBI Taxonomy" id="351604"/>
    <lineage>
        <taxon>Bacteria</taxon>
        <taxon>Pseudomonadati</taxon>
        <taxon>Thermodesulfobacteriota</taxon>
        <taxon>Desulfuromonadia</taxon>
        <taxon>Geobacterales</taxon>
        <taxon>Geobacteraceae</taxon>
        <taxon>Geotalea</taxon>
    </lineage>
</organism>
<feature type="region of interest" description="Disordered" evidence="1">
    <location>
        <begin position="26"/>
        <end position="62"/>
    </location>
</feature>
<accession>A0ABN6VTX1</accession>